<dbReference type="SUPFAM" id="SSF47384">
    <property type="entry name" value="Homodimeric domain of signal transducing histidine kinase"/>
    <property type="match status" value="1"/>
</dbReference>
<evidence type="ECO:0000256" key="1">
    <source>
        <dbReference type="ARBA" id="ARBA00022553"/>
    </source>
</evidence>
<reference evidence="8" key="1">
    <citation type="submission" date="2018-06" db="EMBL/GenBank/DDBJ databases">
        <authorList>
            <person name="Zhirakovskaya E."/>
        </authorList>
    </citation>
    <scope>NUCLEOTIDE SEQUENCE</scope>
</reference>
<gene>
    <name evidence="8" type="ORF">MNBD_GAMMA10-2027</name>
</gene>
<dbReference type="PANTHER" id="PTHR43065:SF10">
    <property type="entry name" value="PEROXIDE STRESS-ACTIVATED HISTIDINE KINASE MAK3"/>
    <property type="match status" value="1"/>
</dbReference>
<evidence type="ECO:0000256" key="5">
    <source>
        <dbReference type="ARBA" id="ARBA00022840"/>
    </source>
</evidence>
<evidence type="ECO:0000256" key="2">
    <source>
        <dbReference type="ARBA" id="ARBA00022679"/>
    </source>
</evidence>
<keyword evidence="1" id="KW-0597">Phosphoprotein</keyword>
<name>A0A3B0XUL9_9ZZZZ</name>
<keyword evidence="3" id="KW-0547">Nucleotide-binding</keyword>
<dbReference type="CDD" id="cd00082">
    <property type="entry name" value="HisKA"/>
    <property type="match status" value="1"/>
</dbReference>
<dbReference type="Pfam" id="PF02518">
    <property type="entry name" value="HATPase_c"/>
    <property type="match status" value="1"/>
</dbReference>
<dbReference type="GO" id="GO:0000155">
    <property type="term" value="F:phosphorelay sensor kinase activity"/>
    <property type="evidence" value="ECO:0007669"/>
    <property type="project" value="InterPro"/>
</dbReference>
<accession>A0A3B0XUL9</accession>
<dbReference type="AlphaFoldDB" id="A0A3B0XUL9"/>
<dbReference type="Pfam" id="PF00512">
    <property type="entry name" value="HisKA"/>
    <property type="match status" value="1"/>
</dbReference>
<keyword evidence="5" id="KW-0067">ATP-binding</keyword>
<dbReference type="InterPro" id="IPR005467">
    <property type="entry name" value="His_kinase_dom"/>
</dbReference>
<evidence type="ECO:0000256" key="3">
    <source>
        <dbReference type="ARBA" id="ARBA00022741"/>
    </source>
</evidence>
<organism evidence="8">
    <name type="scientific">hydrothermal vent metagenome</name>
    <dbReference type="NCBI Taxonomy" id="652676"/>
    <lineage>
        <taxon>unclassified sequences</taxon>
        <taxon>metagenomes</taxon>
        <taxon>ecological metagenomes</taxon>
    </lineage>
</organism>
<dbReference type="Gene3D" id="1.10.287.130">
    <property type="match status" value="1"/>
</dbReference>
<keyword evidence="6" id="KW-0902">Two-component regulatory system</keyword>
<dbReference type="InterPro" id="IPR036097">
    <property type="entry name" value="HisK_dim/P_sf"/>
</dbReference>
<dbReference type="InterPro" id="IPR036890">
    <property type="entry name" value="HATPase_C_sf"/>
</dbReference>
<feature type="domain" description="Histidine kinase" evidence="7">
    <location>
        <begin position="121"/>
        <end position="337"/>
    </location>
</feature>
<dbReference type="PANTHER" id="PTHR43065">
    <property type="entry name" value="SENSOR HISTIDINE KINASE"/>
    <property type="match status" value="1"/>
</dbReference>
<dbReference type="SUPFAM" id="SSF55874">
    <property type="entry name" value="ATPase domain of HSP90 chaperone/DNA topoisomerase II/histidine kinase"/>
    <property type="match status" value="1"/>
</dbReference>
<dbReference type="PRINTS" id="PR00344">
    <property type="entry name" value="BCTRLSENSOR"/>
</dbReference>
<evidence type="ECO:0000259" key="7">
    <source>
        <dbReference type="PROSITE" id="PS50109"/>
    </source>
</evidence>
<dbReference type="PROSITE" id="PS50109">
    <property type="entry name" value="HIS_KIN"/>
    <property type="match status" value="1"/>
</dbReference>
<keyword evidence="2" id="KW-0808">Transferase</keyword>
<dbReference type="SMART" id="SM00387">
    <property type="entry name" value="HATPase_c"/>
    <property type="match status" value="1"/>
</dbReference>
<evidence type="ECO:0000313" key="8">
    <source>
        <dbReference type="EMBL" id="VAW68460.1"/>
    </source>
</evidence>
<dbReference type="InterPro" id="IPR004358">
    <property type="entry name" value="Sig_transdc_His_kin-like_C"/>
</dbReference>
<dbReference type="GO" id="GO:0005524">
    <property type="term" value="F:ATP binding"/>
    <property type="evidence" value="ECO:0007669"/>
    <property type="project" value="UniProtKB-KW"/>
</dbReference>
<dbReference type="EMBL" id="UOFJ01000338">
    <property type="protein sequence ID" value="VAW68460.1"/>
    <property type="molecule type" value="Genomic_DNA"/>
</dbReference>
<dbReference type="InterPro" id="IPR003594">
    <property type="entry name" value="HATPase_dom"/>
</dbReference>
<sequence length="342" mass="37791">LNDRYSTQLLAYNQQYPGEPLDIPDLGGIKAADYNGTQDKWKSYLGTTVLVNGKIHCSLEFVGQLVRANEFSQWDHELLKVMAQWIGDEVELKIAHDAQRRHESEFARVSRMSSIGEMAASLAHELNQPLTGAINYCNGCLRMLQEGSTDTEKLSEGMRNAVEGATMAADIIRRIRGFVQKGDAQHTALDLNSAVLNVVALIKHEIQRLDVEIELKLQAHLPPVMGNMIQLEQVVLNFIRNGLDAMHEITPDKRALCITTSYAQSENIMLSITDTGSGISTAVMPDIFNAFYTTRADGMGIGLSISRSIIEAHQGTIRARSLTTGGSEFVFELPAGNLYERP</sequence>
<keyword evidence="4" id="KW-0418">Kinase</keyword>
<evidence type="ECO:0000256" key="6">
    <source>
        <dbReference type="ARBA" id="ARBA00023012"/>
    </source>
</evidence>
<feature type="non-terminal residue" evidence="8">
    <location>
        <position position="1"/>
    </location>
</feature>
<proteinExistence type="predicted"/>
<dbReference type="InterPro" id="IPR003661">
    <property type="entry name" value="HisK_dim/P_dom"/>
</dbReference>
<dbReference type="Gene3D" id="3.30.565.10">
    <property type="entry name" value="Histidine kinase-like ATPase, C-terminal domain"/>
    <property type="match status" value="1"/>
</dbReference>
<protein>
    <recommendedName>
        <fullName evidence="7">Histidine kinase domain-containing protein</fullName>
    </recommendedName>
</protein>
<evidence type="ECO:0000256" key="4">
    <source>
        <dbReference type="ARBA" id="ARBA00022777"/>
    </source>
</evidence>